<dbReference type="STRING" id="1227457.C451_04631"/>
<organism evidence="1 2">
    <name type="scientific">Halococcus thailandensis JCM 13552</name>
    <dbReference type="NCBI Taxonomy" id="1227457"/>
    <lineage>
        <taxon>Archaea</taxon>
        <taxon>Methanobacteriati</taxon>
        <taxon>Methanobacteriota</taxon>
        <taxon>Stenosarchaea group</taxon>
        <taxon>Halobacteria</taxon>
        <taxon>Halobacteriales</taxon>
        <taxon>Halococcaceae</taxon>
        <taxon>Halococcus</taxon>
    </lineage>
</organism>
<dbReference type="Proteomes" id="UP000011680">
    <property type="component" value="Unassembled WGS sequence"/>
</dbReference>
<accession>M0NDW0</accession>
<evidence type="ECO:0000313" key="1">
    <source>
        <dbReference type="EMBL" id="EMA56006.1"/>
    </source>
</evidence>
<protein>
    <submittedName>
        <fullName evidence="1">Uncharacterized protein</fullName>
    </submittedName>
</protein>
<proteinExistence type="predicted"/>
<dbReference type="AlphaFoldDB" id="M0NDW0"/>
<name>M0NDW0_9EURY</name>
<sequence>MTLNSEAERLVINGPPATPRFDLLDRESFWKCDIVSLEKSYDGVTISEIQQIRIVRIGITICHAGTLYGLEQDSTDELTTVRPGADEGRCQPTGSA</sequence>
<gene>
    <name evidence="1" type="ORF">C451_04631</name>
</gene>
<dbReference type="EMBL" id="AOMF01000100">
    <property type="protein sequence ID" value="EMA56006.1"/>
    <property type="molecule type" value="Genomic_DNA"/>
</dbReference>
<comment type="caution">
    <text evidence="1">The sequence shown here is derived from an EMBL/GenBank/DDBJ whole genome shotgun (WGS) entry which is preliminary data.</text>
</comment>
<keyword evidence="2" id="KW-1185">Reference proteome</keyword>
<evidence type="ECO:0000313" key="2">
    <source>
        <dbReference type="Proteomes" id="UP000011680"/>
    </source>
</evidence>
<reference evidence="1 2" key="1">
    <citation type="journal article" date="2014" name="PLoS Genet.">
        <title>Phylogenetically driven sequencing of extremely halophilic archaea reveals strategies for static and dynamic osmo-response.</title>
        <authorList>
            <person name="Becker E.A."/>
            <person name="Seitzer P.M."/>
            <person name="Tritt A."/>
            <person name="Larsen D."/>
            <person name="Krusor M."/>
            <person name="Yao A.I."/>
            <person name="Wu D."/>
            <person name="Madern D."/>
            <person name="Eisen J.A."/>
            <person name="Darling A.E."/>
            <person name="Facciotti M.T."/>
        </authorList>
    </citation>
    <scope>NUCLEOTIDE SEQUENCE [LARGE SCALE GENOMIC DNA]</scope>
    <source>
        <strain evidence="1 2">JCM 13552</strain>
    </source>
</reference>